<dbReference type="AlphaFoldDB" id="A0A3S5B980"/>
<evidence type="ECO:0000256" key="3">
    <source>
        <dbReference type="ARBA" id="ARBA00022989"/>
    </source>
</evidence>
<gene>
    <name evidence="7" type="ORF">PXEA_LOCUS30900</name>
</gene>
<sequence length="249" mass="29004">MKDKRGAYVALNERMLLLKMLLRWKGSIWQKLYYDILTYLGFYILVSLLYRFVFAESPNSKRSFEGFVNYIQKIASIVPLTFLLGFFVSTVLRRWWSFVNTIPWMSKPAFYVQAYLNADKSEYAADIFQMRNTILRYLNLAWILQMTKLSHTIRTRFKWRSKGFHEEGGALTCCGCCPIGRQKSSQPRIRYDEMLCSINEDVTVKATFGQLITPDEVEVFRCRARAKGQSIGVSAKGRTESYYESNARG</sequence>
<accession>A0A3S5B980</accession>
<dbReference type="EMBL" id="CAAALY010255065">
    <property type="protein sequence ID" value="VEL37460.1"/>
    <property type="molecule type" value="Genomic_DNA"/>
</dbReference>
<keyword evidence="2 6" id="KW-0812">Transmembrane</keyword>
<comment type="subcellular location">
    <subcellularLocation>
        <location evidence="6">Cell membrane</location>
        <topology evidence="6">Multi-pass membrane protein</topology>
    </subcellularLocation>
    <subcellularLocation>
        <location evidence="1">Membrane</location>
    </subcellularLocation>
</comment>
<evidence type="ECO:0000313" key="7">
    <source>
        <dbReference type="EMBL" id="VEL37460.1"/>
    </source>
</evidence>
<keyword evidence="6" id="KW-0869">Chloride channel</keyword>
<dbReference type="PANTHER" id="PTHR10736:SF0">
    <property type="entry name" value="BESTROPHIN HOMOLOG"/>
    <property type="match status" value="1"/>
</dbReference>
<evidence type="ECO:0000256" key="4">
    <source>
        <dbReference type="ARBA" id="ARBA00023136"/>
    </source>
</evidence>
<dbReference type="InterPro" id="IPR000615">
    <property type="entry name" value="Bestrophin"/>
</dbReference>
<dbReference type="GO" id="GO:0034707">
    <property type="term" value="C:chloride channel complex"/>
    <property type="evidence" value="ECO:0007669"/>
    <property type="project" value="UniProtKB-KW"/>
</dbReference>
<keyword evidence="6" id="KW-0868">Chloride</keyword>
<feature type="transmembrane region" description="Helical" evidence="6">
    <location>
        <begin position="32"/>
        <end position="54"/>
    </location>
</feature>
<dbReference type="PANTHER" id="PTHR10736">
    <property type="entry name" value="BESTROPHIN"/>
    <property type="match status" value="1"/>
</dbReference>
<keyword evidence="6" id="KW-1003">Cell membrane</keyword>
<proteinExistence type="inferred from homology"/>
<comment type="similarity">
    <text evidence="5 6">Belongs to the anion channel-forming bestrophin (TC 1.A.46) family. Calcium-sensitive chloride channel subfamily.</text>
</comment>
<reference evidence="7" key="1">
    <citation type="submission" date="2018-11" db="EMBL/GenBank/DDBJ databases">
        <authorList>
            <consortium name="Pathogen Informatics"/>
        </authorList>
    </citation>
    <scope>NUCLEOTIDE SEQUENCE</scope>
</reference>
<dbReference type="Pfam" id="PF01062">
    <property type="entry name" value="Bestrophin"/>
    <property type="match status" value="1"/>
</dbReference>
<protein>
    <recommendedName>
        <fullName evidence="6">Bestrophin homolog</fullName>
    </recommendedName>
</protein>
<evidence type="ECO:0000256" key="1">
    <source>
        <dbReference type="ARBA" id="ARBA00004370"/>
    </source>
</evidence>
<evidence type="ECO:0000313" key="8">
    <source>
        <dbReference type="Proteomes" id="UP000784294"/>
    </source>
</evidence>
<keyword evidence="6" id="KW-0407">Ion channel</keyword>
<dbReference type="Proteomes" id="UP000784294">
    <property type="component" value="Unassembled WGS sequence"/>
</dbReference>
<keyword evidence="3 6" id="KW-1133">Transmembrane helix</keyword>
<organism evidence="7 8">
    <name type="scientific">Protopolystoma xenopodis</name>
    <dbReference type="NCBI Taxonomy" id="117903"/>
    <lineage>
        <taxon>Eukaryota</taxon>
        <taxon>Metazoa</taxon>
        <taxon>Spiralia</taxon>
        <taxon>Lophotrochozoa</taxon>
        <taxon>Platyhelminthes</taxon>
        <taxon>Monogenea</taxon>
        <taxon>Polyopisthocotylea</taxon>
        <taxon>Polystomatidea</taxon>
        <taxon>Polystomatidae</taxon>
        <taxon>Protopolystoma</taxon>
    </lineage>
</organism>
<keyword evidence="6" id="KW-0813">Transport</keyword>
<evidence type="ECO:0000256" key="2">
    <source>
        <dbReference type="ARBA" id="ARBA00022692"/>
    </source>
</evidence>
<feature type="transmembrane region" description="Helical" evidence="6">
    <location>
        <begin position="74"/>
        <end position="96"/>
    </location>
</feature>
<dbReference type="GO" id="GO:0005254">
    <property type="term" value="F:chloride channel activity"/>
    <property type="evidence" value="ECO:0007669"/>
    <property type="project" value="UniProtKB-KW"/>
</dbReference>
<comment type="caution">
    <text evidence="7">The sequence shown here is derived from an EMBL/GenBank/DDBJ whole genome shotgun (WGS) entry which is preliminary data.</text>
</comment>
<comment type="function">
    <text evidence="6">Forms chloride channels.</text>
</comment>
<dbReference type="GO" id="GO:0005886">
    <property type="term" value="C:plasma membrane"/>
    <property type="evidence" value="ECO:0007669"/>
    <property type="project" value="UniProtKB-SubCell"/>
</dbReference>
<evidence type="ECO:0000256" key="6">
    <source>
        <dbReference type="RuleBase" id="RU363126"/>
    </source>
</evidence>
<name>A0A3S5B980_9PLAT</name>
<keyword evidence="4 6" id="KW-0472">Membrane</keyword>
<keyword evidence="6" id="KW-0406">Ion transport</keyword>
<dbReference type="InterPro" id="IPR021134">
    <property type="entry name" value="Bestrophin-like"/>
</dbReference>
<evidence type="ECO:0000256" key="5">
    <source>
        <dbReference type="ARBA" id="ARBA00034769"/>
    </source>
</evidence>
<dbReference type="OrthoDB" id="201595at2759"/>
<keyword evidence="8" id="KW-1185">Reference proteome</keyword>